<proteinExistence type="predicted"/>
<name>X0UY64_9ZZZZ</name>
<evidence type="ECO:0000313" key="2">
    <source>
        <dbReference type="EMBL" id="GAF93375.1"/>
    </source>
</evidence>
<feature type="region of interest" description="Disordered" evidence="1">
    <location>
        <begin position="1"/>
        <end position="24"/>
    </location>
</feature>
<sequence>MPGKNKKKEIKDKLGAPSDNKNNRIRQDTVDSILEKGVDFKITVHNKNILHKLNLIPTERKFVIFPIKMGTLLKISKILLDLDTDELVGVMKNEDKEINLLDLGAKNIIENKDKMIKMIAYGIVNSEKEPSKNLIKFLNENLTAKEGLKLMTVIVQQMDVNPFLASLVSIKGMNLLQTKKKTTPGE</sequence>
<protein>
    <submittedName>
        <fullName evidence="2">Uncharacterized protein</fullName>
    </submittedName>
</protein>
<accession>X0UY64</accession>
<dbReference type="AlphaFoldDB" id="X0UY64"/>
<dbReference type="EMBL" id="BARS01011754">
    <property type="protein sequence ID" value="GAF93375.1"/>
    <property type="molecule type" value="Genomic_DNA"/>
</dbReference>
<evidence type="ECO:0000256" key="1">
    <source>
        <dbReference type="SAM" id="MobiDB-lite"/>
    </source>
</evidence>
<organism evidence="2">
    <name type="scientific">marine sediment metagenome</name>
    <dbReference type="NCBI Taxonomy" id="412755"/>
    <lineage>
        <taxon>unclassified sequences</taxon>
        <taxon>metagenomes</taxon>
        <taxon>ecological metagenomes</taxon>
    </lineage>
</organism>
<reference evidence="2" key="1">
    <citation type="journal article" date="2014" name="Front. Microbiol.">
        <title>High frequency of phylogenetically diverse reductive dehalogenase-homologous genes in deep subseafloor sedimentary metagenomes.</title>
        <authorList>
            <person name="Kawai M."/>
            <person name="Futagami T."/>
            <person name="Toyoda A."/>
            <person name="Takaki Y."/>
            <person name="Nishi S."/>
            <person name="Hori S."/>
            <person name="Arai W."/>
            <person name="Tsubouchi T."/>
            <person name="Morono Y."/>
            <person name="Uchiyama I."/>
            <person name="Ito T."/>
            <person name="Fujiyama A."/>
            <person name="Inagaki F."/>
            <person name="Takami H."/>
        </authorList>
    </citation>
    <scope>NUCLEOTIDE SEQUENCE</scope>
    <source>
        <strain evidence="2">Expedition CK06-06</strain>
    </source>
</reference>
<gene>
    <name evidence="2" type="ORF">S01H1_21253</name>
</gene>
<comment type="caution">
    <text evidence="2">The sequence shown here is derived from an EMBL/GenBank/DDBJ whole genome shotgun (WGS) entry which is preliminary data.</text>
</comment>